<dbReference type="InterPro" id="IPR013658">
    <property type="entry name" value="SGL"/>
</dbReference>
<dbReference type="InterPro" id="IPR011042">
    <property type="entry name" value="6-blade_b-propeller_TolB-like"/>
</dbReference>
<reference evidence="3 4" key="1">
    <citation type="journal article" date="2023" name="G3 (Bethesda)">
        <title>A chromosome-level genome assembly of Zasmidium syzygii isolated from banana leaves.</title>
        <authorList>
            <person name="van Westerhoven A.C."/>
            <person name="Mehrabi R."/>
            <person name="Talebi R."/>
            <person name="Steentjes M.B.F."/>
            <person name="Corcolon B."/>
            <person name="Chong P.A."/>
            <person name="Kema G.H.J."/>
            <person name="Seidl M.F."/>
        </authorList>
    </citation>
    <scope>NUCLEOTIDE SEQUENCE [LARGE SCALE GENOMIC DNA]</scope>
    <source>
        <strain evidence="3 4">P124</strain>
    </source>
</reference>
<dbReference type="EMBL" id="JAXOVC010000001">
    <property type="protein sequence ID" value="KAK4507335.1"/>
    <property type="molecule type" value="Genomic_DNA"/>
</dbReference>
<dbReference type="SUPFAM" id="SSF63829">
    <property type="entry name" value="Calcium-dependent phosphotriesterase"/>
    <property type="match status" value="1"/>
</dbReference>
<feature type="domain" description="SMP-30/Gluconolactonase/LRE-like region" evidence="2">
    <location>
        <begin position="21"/>
        <end position="287"/>
    </location>
</feature>
<evidence type="ECO:0000313" key="3">
    <source>
        <dbReference type="EMBL" id="KAK4507335.1"/>
    </source>
</evidence>
<organism evidence="3 4">
    <name type="scientific">Zasmidium cellare</name>
    <name type="common">Wine cellar mold</name>
    <name type="synonym">Racodium cellare</name>
    <dbReference type="NCBI Taxonomy" id="395010"/>
    <lineage>
        <taxon>Eukaryota</taxon>
        <taxon>Fungi</taxon>
        <taxon>Dikarya</taxon>
        <taxon>Ascomycota</taxon>
        <taxon>Pezizomycotina</taxon>
        <taxon>Dothideomycetes</taxon>
        <taxon>Dothideomycetidae</taxon>
        <taxon>Mycosphaerellales</taxon>
        <taxon>Mycosphaerellaceae</taxon>
        <taxon>Zasmidium</taxon>
    </lineage>
</organism>
<dbReference type="PRINTS" id="PR01790">
    <property type="entry name" value="SMP30FAMILY"/>
</dbReference>
<name>A0ABR0F0Y2_ZASCE</name>
<dbReference type="Pfam" id="PF08450">
    <property type="entry name" value="SGL"/>
    <property type="match status" value="1"/>
</dbReference>
<evidence type="ECO:0000313" key="4">
    <source>
        <dbReference type="Proteomes" id="UP001305779"/>
    </source>
</evidence>
<evidence type="ECO:0000256" key="1">
    <source>
        <dbReference type="ARBA" id="ARBA00008853"/>
    </source>
</evidence>
<proteinExistence type="inferred from homology"/>
<comment type="caution">
    <text evidence="3">The sequence shown here is derived from an EMBL/GenBank/DDBJ whole genome shotgun (WGS) entry which is preliminary data.</text>
</comment>
<protein>
    <recommendedName>
        <fullName evidence="2">SMP-30/Gluconolactonase/LRE-like region domain-containing protein</fullName>
    </recommendedName>
</protein>
<dbReference type="Proteomes" id="UP001305779">
    <property type="component" value="Unassembled WGS sequence"/>
</dbReference>
<sequence length="326" mass="35855">MPGSIKKYTITQPYLQLHCSLGEGPHWEPSRNSLRFVDIVQKKLHVVDLGRGPSSLKSFDLDYSIACSADIEGDEGRFVFGGKSGYGVFERETGEHRIVKGMWGVEGRREDGGGKAGVGRCLEERMRSNDGAVDARGRYFVGTMNDPALVGENFTDEGVLFRLDPDLSLHRVKEGVTVPNGTSWSADNKTIYFTDSPSGKIVAYPYDLETGEAKWDQGRTFFTCPYEGGVPDGHCQDEEGHFWVACFGTSKVARVDPNGNVVAEVELPTRCVTCPTLCGTELFITTAEEQDPEKYPESAKNQGGLYKVDVGVRGKALNKFKMTVKV</sequence>
<comment type="similarity">
    <text evidence="1">Belongs to the SMP-30/CGR1 family.</text>
</comment>
<accession>A0ABR0F0Y2</accession>
<keyword evidence="4" id="KW-1185">Reference proteome</keyword>
<dbReference type="PANTHER" id="PTHR10907:SF47">
    <property type="entry name" value="REGUCALCIN"/>
    <property type="match status" value="1"/>
</dbReference>
<dbReference type="PANTHER" id="PTHR10907">
    <property type="entry name" value="REGUCALCIN"/>
    <property type="match status" value="1"/>
</dbReference>
<gene>
    <name evidence="3" type="ORF">PRZ48_001070</name>
</gene>
<dbReference type="Gene3D" id="2.120.10.30">
    <property type="entry name" value="TolB, C-terminal domain"/>
    <property type="match status" value="1"/>
</dbReference>
<dbReference type="InterPro" id="IPR005511">
    <property type="entry name" value="SMP-30"/>
</dbReference>
<evidence type="ECO:0000259" key="2">
    <source>
        <dbReference type="Pfam" id="PF08450"/>
    </source>
</evidence>